<gene>
    <name evidence="1" type="ORF">GSTENG00030691001</name>
</gene>
<sequence length="38" mass="4064">MESILSNQSSLDAPGAAVSNAGWPRLLFILSAHTFFTI</sequence>
<organism evidence="1">
    <name type="scientific">Tetraodon nigroviridis</name>
    <name type="common">Spotted green pufferfish</name>
    <name type="synonym">Chelonodon nigroviridis</name>
    <dbReference type="NCBI Taxonomy" id="99883"/>
    <lineage>
        <taxon>Eukaryota</taxon>
        <taxon>Metazoa</taxon>
        <taxon>Chordata</taxon>
        <taxon>Craniata</taxon>
        <taxon>Vertebrata</taxon>
        <taxon>Euteleostomi</taxon>
        <taxon>Actinopterygii</taxon>
        <taxon>Neopterygii</taxon>
        <taxon>Teleostei</taxon>
        <taxon>Neoteleostei</taxon>
        <taxon>Acanthomorphata</taxon>
        <taxon>Eupercaria</taxon>
        <taxon>Tetraodontiformes</taxon>
        <taxon>Tetradontoidea</taxon>
        <taxon>Tetraodontidae</taxon>
        <taxon>Tetraodon</taxon>
    </lineage>
</organism>
<accession>Q4RQA4</accession>
<evidence type="ECO:0000313" key="1">
    <source>
        <dbReference type="EMBL" id="CAG09428.1"/>
    </source>
</evidence>
<dbReference type="KEGG" id="tng:GSTEN00030691G001"/>
<name>Q4RQA4_TETNG</name>
<reference evidence="1" key="1">
    <citation type="journal article" date="2004" name="Nature">
        <title>Genome duplication in the teleost fish Tetraodon nigroviridis reveals the early vertebrate proto-karyotype.</title>
        <authorList>
            <person name="Jaillon O."/>
            <person name="Aury J.-M."/>
            <person name="Brunet F."/>
            <person name="Petit J.-L."/>
            <person name="Stange-Thomann N."/>
            <person name="Mauceli E."/>
            <person name="Bouneau L."/>
            <person name="Fischer C."/>
            <person name="Ozouf-Costaz C."/>
            <person name="Bernot A."/>
            <person name="Nicaud S."/>
            <person name="Jaffe D."/>
            <person name="Fisher S."/>
            <person name="Lutfalla G."/>
            <person name="Dossat C."/>
            <person name="Segurens B."/>
            <person name="Dasilva C."/>
            <person name="Salanoubat M."/>
            <person name="Levy M."/>
            <person name="Boudet N."/>
            <person name="Castellano S."/>
            <person name="Anthouard V."/>
            <person name="Jubin C."/>
            <person name="Castelli V."/>
            <person name="Katinka M."/>
            <person name="Vacherie B."/>
            <person name="Biemont C."/>
            <person name="Skalli Z."/>
            <person name="Cattolico L."/>
            <person name="Poulain J."/>
            <person name="De Berardinis V."/>
            <person name="Cruaud C."/>
            <person name="Duprat S."/>
            <person name="Brottier P."/>
            <person name="Coutanceau J.-P."/>
            <person name="Gouzy J."/>
            <person name="Parra G."/>
            <person name="Lardier G."/>
            <person name="Chapple C."/>
            <person name="McKernan K.J."/>
            <person name="McEwan P."/>
            <person name="Bosak S."/>
            <person name="Kellis M."/>
            <person name="Volff J.-N."/>
            <person name="Guigo R."/>
            <person name="Zody M.C."/>
            <person name="Mesirov J."/>
            <person name="Lindblad-Toh K."/>
            <person name="Birren B."/>
            <person name="Nusbaum C."/>
            <person name="Kahn D."/>
            <person name="Robinson-Rechavi M."/>
            <person name="Laudet V."/>
            <person name="Schachter V."/>
            <person name="Quetier F."/>
            <person name="Saurin W."/>
            <person name="Scarpelli C."/>
            <person name="Wincker P."/>
            <person name="Lander E.S."/>
            <person name="Weissenbach J."/>
            <person name="Roest Crollius H."/>
        </authorList>
    </citation>
    <scope>NUCLEOTIDE SEQUENCE [LARGE SCALE GENOMIC DNA]</scope>
</reference>
<proteinExistence type="predicted"/>
<dbReference type="EMBL" id="CAAE01015006">
    <property type="protein sequence ID" value="CAG09428.1"/>
    <property type="molecule type" value="Genomic_DNA"/>
</dbReference>
<reference evidence="1" key="2">
    <citation type="submission" date="2004-02" db="EMBL/GenBank/DDBJ databases">
        <authorList>
            <consortium name="Genoscope"/>
            <consortium name="Whitehead Institute Centre for Genome Research"/>
        </authorList>
    </citation>
    <scope>NUCLEOTIDE SEQUENCE</scope>
</reference>
<protein>
    <submittedName>
        <fullName evidence="1">(spotted green pufferfish) hypothetical protein</fullName>
    </submittedName>
</protein>
<dbReference type="AlphaFoldDB" id="Q4RQA4"/>
<comment type="caution">
    <text evidence="1">The sequence shown here is derived from an EMBL/GenBank/DDBJ whole genome shotgun (WGS) entry which is preliminary data.</text>
</comment>